<dbReference type="Proteomes" id="UP000472271">
    <property type="component" value="Chromosome 17"/>
</dbReference>
<reference evidence="2" key="3">
    <citation type="submission" date="2025-09" db="UniProtKB">
        <authorList>
            <consortium name="Ensembl"/>
        </authorList>
    </citation>
    <scope>IDENTIFICATION</scope>
</reference>
<dbReference type="InParanoid" id="A0A672Z1H3"/>
<evidence type="ECO:0000256" key="1">
    <source>
        <dbReference type="SAM" id="Phobius"/>
    </source>
</evidence>
<accession>A0A672Z1H3</accession>
<feature type="transmembrane region" description="Helical" evidence="1">
    <location>
        <begin position="369"/>
        <end position="395"/>
    </location>
</feature>
<reference evidence="2" key="1">
    <citation type="submission" date="2019-06" db="EMBL/GenBank/DDBJ databases">
        <authorList>
            <consortium name="Wellcome Sanger Institute Data Sharing"/>
        </authorList>
    </citation>
    <scope>NUCLEOTIDE SEQUENCE [LARGE SCALE GENOMIC DNA]</scope>
</reference>
<dbReference type="Gene3D" id="1.10.287.210">
    <property type="match status" value="1"/>
</dbReference>
<keyword evidence="1" id="KW-0812">Transmembrane</keyword>
<dbReference type="PANTHER" id="PTHR10424:SF80">
    <property type="entry name" value="ENVELOPE GLYCOPROTEIN"/>
    <property type="match status" value="1"/>
</dbReference>
<evidence type="ECO:0008006" key="4">
    <source>
        <dbReference type="Google" id="ProtNLM"/>
    </source>
</evidence>
<dbReference type="SUPFAM" id="SSF58069">
    <property type="entry name" value="Virus ectodomain"/>
    <property type="match status" value="1"/>
</dbReference>
<dbReference type="InterPro" id="IPR018154">
    <property type="entry name" value="TLV/ENV_coat_polyprotein"/>
</dbReference>
<sequence length="419" mass="47282">TRTEERGPERTVKRTLWGRIQQRESRELSLPVSIREVLITCLDQSGLWPGGLVCWCVLCWPLCVQSIRCGQWSRRGGVRSWSWRGSLVQLMTFLFWLHHGSFNLGFNTSCSIRTRPIFSSEIAPGNFTCFYNETDATFVGHINSTLCQTNQSLSTWVHRKRSDIWWLCGGNVLRDALPRKFYGTCALVSLLMPVNVIKIDKDSLSSTLLTETHNQLIRNKRAMNKLWGDDPTYIDSIGVPRGVPHEYKLTDQVASGFESFPILSAIFPVTPNKNVDRINYIHYNVLKLSNYTENGFNAVHEQLHEMKALRTVALQNRAALDLLLAEKGGVCHLIGDQCCTYVPDVSTISLITLDESYMRKTLHTLQQAMLMKIIAVIFGVFVLLLGLSCCIIPIIRSMISSVIGTFSMLNISITAETST</sequence>
<keyword evidence="1" id="KW-1133">Transmembrane helix</keyword>
<evidence type="ECO:0000313" key="2">
    <source>
        <dbReference type="Ensembl" id="ENSSORP00005010593.1"/>
    </source>
</evidence>
<dbReference type="Ensembl" id="ENSSORT00005010933.1">
    <property type="protein sequence ID" value="ENSSORP00005010593.1"/>
    <property type="gene ID" value="ENSSORG00005005728.1"/>
</dbReference>
<reference evidence="2" key="2">
    <citation type="submission" date="2025-08" db="UniProtKB">
        <authorList>
            <consortium name="Ensembl"/>
        </authorList>
    </citation>
    <scope>IDENTIFICATION</scope>
</reference>
<name>A0A672Z1H3_9TELE</name>
<evidence type="ECO:0000313" key="3">
    <source>
        <dbReference type="Proteomes" id="UP000472271"/>
    </source>
</evidence>
<organism evidence="2 3">
    <name type="scientific">Sphaeramia orbicularis</name>
    <name type="common">orbiculate cardinalfish</name>
    <dbReference type="NCBI Taxonomy" id="375764"/>
    <lineage>
        <taxon>Eukaryota</taxon>
        <taxon>Metazoa</taxon>
        <taxon>Chordata</taxon>
        <taxon>Craniata</taxon>
        <taxon>Vertebrata</taxon>
        <taxon>Euteleostomi</taxon>
        <taxon>Actinopterygii</taxon>
        <taxon>Neopterygii</taxon>
        <taxon>Teleostei</taxon>
        <taxon>Neoteleostei</taxon>
        <taxon>Acanthomorphata</taxon>
        <taxon>Gobiaria</taxon>
        <taxon>Kurtiformes</taxon>
        <taxon>Apogonoidei</taxon>
        <taxon>Apogonidae</taxon>
        <taxon>Apogoninae</taxon>
        <taxon>Sphaeramia</taxon>
    </lineage>
</organism>
<dbReference type="AlphaFoldDB" id="A0A672Z1H3"/>
<dbReference type="Pfam" id="PF00429">
    <property type="entry name" value="TLV_coat"/>
    <property type="match status" value="1"/>
</dbReference>
<keyword evidence="1" id="KW-0472">Membrane</keyword>
<keyword evidence="3" id="KW-1185">Reference proteome</keyword>
<dbReference type="PANTHER" id="PTHR10424">
    <property type="entry name" value="VIRAL ENVELOPE PROTEIN"/>
    <property type="match status" value="1"/>
</dbReference>
<protein>
    <recommendedName>
        <fullName evidence="4">ERVV2 protein</fullName>
    </recommendedName>
</protein>
<proteinExistence type="predicted"/>